<dbReference type="EMBL" id="JANHAX010000004">
    <property type="protein sequence ID" value="MDQ2091043.1"/>
    <property type="molecule type" value="Genomic_DNA"/>
</dbReference>
<dbReference type="PANTHER" id="PTHR43372:SF4">
    <property type="entry name" value="FATTY-ACID AMIDE HYDROLASE 2"/>
    <property type="match status" value="1"/>
</dbReference>
<dbReference type="InterPro" id="IPR052739">
    <property type="entry name" value="FAAH2"/>
</dbReference>
<dbReference type="SUPFAM" id="SSF75304">
    <property type="entry name" value="Amidase signature (AS) enzymes"/>
    <property type="match status" value="1"/>
</dbReference>
<dbReference type="PANTHER" id="PTHR43372">
    <property type="entry name" value="FATTY-ACID AMIDE HYDROLASE"/>
    <property type="match status" value="1"/>
</dbReference>
<dbReference type="PROSITE" id="PS00571">
    <property type="entry name" value="AMIDASES"/>
    <property type="match status" value="1"/>
</dbReference>
<dbReference type="AlphaFoldDB" id="A0AAE3WEI4"/>
<gene>
    <name evidence="2" type="ORF">NO357_14150</name>
</gene>
<reference evidence="2" key="2">
    <citation type="submission" date="2023-02" db="EMBL/GenBank/DDBJ databases">
        <title>'Rhodoalgimonas zhirmunskyi' gen. nov., isolated from a red alga.</title>
        <authorList>
            <person name="Nedashkovskaya O.I."/>
            <person name="Otstavnykh N.Y."/>
            <person name="Bystritskaya E.P."/>
            <person name="Balabanova L.A."/>
            <person name="Isaeva M.P."/>
        </authorList>
    </citation>
    <scope>NUCLEOTIDE SEQUENCE</scope>
    <source>
        <strain evidence="2">KCTC 52189</strain>
    </source>
</reference>
<evidence type="ECO:0000313" key="3">
    <source>
        <dbReference type="Proteomes" id="UP001226762"/>
    </source>
</evidence>
<proteinExistence type="predicted"/>
<dbReference type="RefSeq" id="WP_306736330.1">
    <property type="nucleotide sequence ID" value="NZ_JANHAX010000004.1"/>
</dbReference>
<dbReference type="InterPro" id="IPR023631">
    <property type="entry name" value="Amidase_dom"/>
</dbReference>
<dbReference type="InterPro" id="IPR036928">
    <property type="entry name" value="AS_sf"/>
</dbReference>
<keyword evidence="3" id="KW-1185">Reference proteome</keyword>
<dbReference type="Pfam" id="PF01425">
    <property type="entry name" value="Amidase"/>
    <property type="match status" value="1"/>
</dbReference>
<accession>A0AAE3WEI4</accession>
<comment type="caution">
    <text evidence="2">The sequence shown here is derived from an EMBL/GenBank/DDBJ whole genome shotgun (WGS) entry which is preliminary data.</text>
</comment>
<feature type="domain" description="Amidase" evidence="1">
    <location>
        <begin position="35"/>
        <end position="455"/>
    </location>
</feature>
<protein>
    <submittedName>
        <fullName evidence="2">Amidase family protein</fullName>
    </submittedName>
</protein>
<name>A0AAE3WEI4_9RHOB</name>
<dbReference type="InterPro" id="IPR020556">
    <property type="entry name" value="Amidase_CS"/>
</dbReference>
<dbReference type="GO" id="GO:0012505">
    <property type="term" value="C:endomembrane system"/>
    <property type="evidence" value="ECO:0007669"/>
    <property type="project" value="TreeGrafter"/>
</dbReference>
<organism evidence="2 3">
    <name type="scientific">Marimonas arenosa</name>
    <dbReference type="NCBI Taxonomy" id="1795305"/>
    <lineage>
        <taxon>Bacteria</taxon>
        <taxon>Pseudomonadati</taxon>
        <taxon>Pseudomonadota</taxon>
        <taxon>Alphaproteobacteria</taxon>
        <taxon>Rhodobacterales</taxon>
        <taxon>Paracoccaceae</taxon>
        <taxon>Marimonas</taxon>
    </lineage>
</organism>
<sequence length="476" mass="50846">MASAGTGRESMRHIWQMTASEIAAAVRSKKLSATEVAEAHLERLDEVNPKINAVVQECREEALHAAKEVDDAISRGEAPGALCGVPVTIKVNVDQKGHATTNGLRLLENLVAQDDSPVVSNIRKAGGVIVGRTNTPAFSLRWFTKNNLHGQTLNPRNREITPGGSSGGAAAAVASGICALGHGTDIAGSIRYPAYACGLHGLRPTLGRVPAYNASAPDRFIGAQLMAVSGPIARSISDIEISLAAMAAPDLRDPWHVPAPLGKRDFPKRAALTIAPDDMPVADEVRAAMIDAADKLKAAGWTVEEVDCPPMRHAAAINARLWMAETQFGAKDMIEKEAEPDSRFVFDQMTREAGEVGFESLMDALQARAGLVRQWELFLQDYPVFICPVSGELPFDQQLDVRSEQAFARVFEAQLTQRGLPATGLPALAVATGATRDRPVGVQLVAPRFREDILLAAGLDIEAAGDPLQVADPDWA</sequence>
<dbReference type="Gene3D" id="3.90.1300.10">
    <property type="entry name" value="Amidase signature (AS) domain"/>
    <property type="match status" value="1"/>
</dbReference>
<dbReference type="NCBIfam" id="NF005687">
    <property type="entry name" value="PRK07487.1"/>
    <property type="match status" value="1"/>
</dbReference>
<evidence type="ECO:0000259" key="1">
    <source>
        <dbReference type="Pfam" id="PF01425"/>
    </source>
</evidence>
<reference evidence="2" key="1">
    <citation type="submission" date="2022-07" db="EMBL/GenBank/DDBJ databases">
        <authorList>
            <person name="Otstavnykh N."/>
            <person name="Isaeva M."/>
            <person name="Bystritskaya E."/>
        </authorList>
    </citation>
    <scope>NUCLEOTIDE SEQUENCE</scope>
    <source>
        <strain evidence="2">KCTC 52189</strain>
    </source>
</reference>
<evidence type="ECO:0000313" key="2">
    <source>
        <dbReference type="EMBL" id="MDQ2091043.1"/>
    </source>
</evidence>
<dbReference type="Proteomes" id="UP001226762">
    <property type="component" value="Unassembled WGS sequence"/>
</dbReference>